<feature type="chain" id="PRO_5018564611" evidence="3">
    <location>
        <begin position="27"/>
        <end position="1689"/>
    </location>
</feature>
<evidence type="ECO:0000256" key="3">
    <source>
        <dbReference type="SAM" id="SignalP"/>
    </source>
</evidence>
<dbReference type="KEGG" id="fll:EI427_11000"/>
<evidence type="ECO:0000313" key="6">
    <source>
        <dbReference type="Proteomes" id="UP000267268"/>
    </source>
</evidence>
<keyword evidence="2" id="KW-1015">Disulfide bond</keyword>
<dbReference type="GO" id="GO:0005975">
    <property type="term" value="P:carbohydrate metabolic process"/>
    <property type="evidence" value="ECO:0007669"/>
    <property type="project" value="UniProtKB-ARBA"/>
</dbReference>
<organism evidence="5 6">
    <name type="scientific">Flammeovirga pectinis</name>
    <dbReference type="NCBI Taxonomy" id="2494373"/>
    <lineage>
        <taxon>Bacteria</taxon>
        <taxon>Pseudomonadati</taxon>
        <taxon>Bacteroidota</taxon>
        <taxon>Cytophagia</taxon>
        <taxon>Cytophagales</taxon>
        <taxon>Flammeovirgaceae</taxon>
        <taxon>Flammeovirga</taxon>
    </lineage>
</organism>
<feature type="signal peptide" evidence="3">
    <location>
        <begin position="1"/>
        <end position="26"/>
    </location>
</feature>
<dbReference type="PANTHER" id="PTHR42535">
    <property type="entry name" value="OOKINETE PROTEIN, PUTATIVE-RELATED"/>
    <property type="match status" value="1"/>
</dbReference>
<feature type="domain" description="LamG-like jellyroll fold" evidence="4">
    <location>
        <begin position="188"/>
        <end position="317"/>
    </location>
</feature>
<dbReference type="SUPFAM" id="SSF49899">
    <property type="entry name" value="Concanavalin A-like lectins/glucanases"/>
    <property type="match status" value="3"/>
</dbReference>
<keyword evidence="1 3" id="KW-0732">Signal</keyword>
<dbReference type="GO" id="GO:0004553">
    <property type="term" value="F:hydrolase activity, hydrolyzing O-glycosyl compounds"/>
    <property type="evidence" value="ECO:0007669"/>
    <property type="project" value="UniProtKB-ARBA"/>
</dbReference>
<accession>A0A3Q9FQ62</accession>
<dbReference type="SMART" id="SM00560">
    <property type="entry name" value="LamGL"/>
    <property type="match status" value="3"/>
</dbReference>
<protein>
    <submittedName>
        <fullName evidence="5">LamG domain-containing protein</fullName>
    </submittedName>
</protein>
<evidence type="ECO:0000259" key="4">
    <source>
        <dbReference type="SMART" id="SM00560"/>
    </source>
</evidence>
<dbReference type="PANTHER" id="PTHR42535:SF2">
    <property type="entry name" value="CHROMOSOME UNDETERMINED SCAFFOLD_146, WHOLE GENOME SHOTGUN SEQUENCE"/>
    <property type="match status" value="1"/>
</dbReference>
<proteinExistence type="predicted"/>
<dbReference type="Proteomes" id="UP000267268">
    <property type="component" value="Chromosome 1"/>
</dbReference>
<feature type="domain" description="LamG-like jellyroll fold" evidence="4">
    <location>
        <begin position="518"/>
        <end position="658"/>
    </location>
</feature>
<dbReference type="InterPro" id="IPR013320">
    <property type="entry name" value="ConA-like_dom_sf"/>
</dbReference>
<dbReference type="RefSeq" id="WP_126614542.1">
    <property type="nucleotide sequence ID" value="NZ_CP034562.1"/>
</dbReference>
<evidence type="ECO:0000256" key="2">
    <source>
        <dbReference type="ARBA" id="ARBA00023157"/>
    </source>
</evidence>
<name>A0A3Q9FQ62_9BACT</name>
<dbReference type="EMBL" id="CP034562">
    <property type="protein sequence ID" value="AZQ62741.1"/>
    <property type="molecule type" value="Genomic_DNA"/>
</dbReference>
<gene>
    <name evidence="5" type="ORF">EI427_11000</name>
</gene>
<dbReference type="Gene3D" id="2.60.120.200">
    <property type="match status" value="3"/>
</dbReference>
<evidence type="ECO:0000313" key="5">
    <source>
        <dbReference type="EMBL" id="AZQ62741.1"/>
    </source>
</evidence>
<keyword evidence="6" id="KW-1185">Reference proteome</keyword>
<dbReference type="Pfam" id="PF13385">
    <property type="entry name" value="Laminin_G_3"/>
    <property type="match status" value="3"/>
</dbReference>
<reference evidence="5 6" key="1">
    <citation type="submission" date="2018-12" db="EMBL/GenBank/DDBJ databases">
        <title>Flammeovirga pectinis sp. nov., isolated from the gut of the Korean scallop, Patinopecten yessoensis.</title>
        <authorList>
            <person name="Bae J.-W."/>
            <person name="Jeong Y.-S."/>
            <person name="Kang W."/>
        </authorList>
    </citation>
    <scope>NUCLEOTIDE SEQUENCE [LARGE SCALE GENOMIC DNA]</scope>
    <source>
        <strain evidence="5 6">L12M1</strain>
    </source>
</reference>
<dbReference type="InterPro" id="IPR006558">
    <property type="entry name" value="LamG-like"/>
</dbReference>
<dbReference type="OrthoDB" id="1491125at2"/>
<feature type="domain" description="LamG-like jellyroll fold" evidence="4">
    <location>
        <begin position="983"/>
        <end position="1119"/>
    </location>
</feature>
<sequence length="1689" mass="183040">MENIFTKILCSIGLSLFCLLAPNAIASTNTYNSLTSNKHSSYYAASLSYSTSILNEISTNNGSFTETITVTQTGGTFDGTLNEDFINSNKATITNLPAGLTASVTYTSTTEVVLAITGNANNHGDVEDISNLTILFENTAFTTGDNSIVADSEKSDISLNFNDPKPNNAIQLDGVDDYASSSQFALPQDFTAEGWFRPETVAGNVFLFQFKSNTEQLNLRLNNGILISWNGFGGNNTTGSTTINANQWIHVALVREGITTRIILNGTLEVENTNSGGYTGETINLFLGAKSASGILSNFFTGKIDEFRVWDQVLTPAEITAAMNDQLVGDETNLLASYSMNELSGTTIPDNSPNGYDVSLENMTNDDWVAGDWTTTALTYSTSSVVEAVENDGSIAETIDVTLSNGDFLGTIGDDFIADNKLIVSNLPTGLTAVGTKISNTSLQISFTGNAVAHEVSDNISNLTFTFQDAAFSNNNAAAFTSYNISNLNINYSDSPNNSLAFDGVNDYAVSPNLTLGDDFSFEVWVKPTLVSSGNVYTVGQANSTTENISLKVNTDGTLSVFFKVEDQSSDTYQLNSISTVQAGEWSHIAYTNEGGVDAKLYINGVLDDSNPTSLPRIFTSITNDLTIGKKLYDTEDTDHFPGEIDELRIWDKVLTQTEIVEKMNFEAIGNETDLNRYIDFNYLTGTFFASSGSSVAVGALHNMTNDDWVLATWQITQLNYFSSSFTENTSTNSGSIVETISVAITGDLFTGNTNDNFVSDNKVTFTNLPAGLVGSVIRTSETTVDISLTGSATAHENANDIANLSIVFANTAFTGNDATLIGNYNKSDFTIDFIDAYTTSISYNKTIFLESIDNNGSINEAVVLTLSDDTFAADVITGNRISTSNVPTGLTASFIRDSDTQITMTLSGTVSAHATTNSVDNLTVTFGDGAFTTYLNTVVANYNKTDLGIYFMNQAPGNGLILDGVDEYVDFGTDTPFFPDKDAWTVEIWVNATDWTPTSTEKIISSTEASGMAFILNGTQLIAEYFDNGLGSYQTANYILPSGFAGWHHVAMTFDGRYLTLYIDGEPMEVNDRGSTGGAIKTGNSSIYLGAEYSSSPLLFFDGKYDELRIWSKVKTNEELINEMFATLDGTESNLVSYFNMNCHKGSVLYDRTSNNNHGALQNMEEADWINSDIYTHYNGTTWSNSTPTTFVNTVIGEGVNFAIDAPFNVNNLLISTGATVSIDAGGSATLADRLITEGTLTLDNGEFITQNGVNENSGTGNVNYTLSGAGIDKVYHYFASPYTSLTFNWGENPFRYNPEDAVGTDSTGLSRGWNAYTENMIPGRGYISENVGTQVISGIPNNGTVTYTVTNGTFTGYNLIGNPYLAPISASLFIAENGESGTNRIANTLYFWDHDESNVDVFDNSDYATWHPTLGAVAGGDGTTPNGNIAVGQGFFVSAASTGDVTFTNAMRTTTNNQFFREKADDVPLARFWLDADGDNGEFNQILIAFKDDASDYLDVQYDSKKFKGNPSFSLYSLMSDTNEHYVIQALDNVGIARKVVPIGLSLANAKTITFSVPKMDNMGSYEIILRDRVSNKTYDLKNTDATISLPAGDNINRLEMIFDTSSPLALLDLENELKVGIAKGVIQLFGHHEFHSLEVFNFSGQSVLQSNDFNLTGKVEHSLKPDYYIVRLSNNDKTEFVKIKVE</sequence>
<evidence type="ECO:0000256" key="1">
    <source>
        <dbReference type="ARBA" id="ARBA00022729"/>
    </source>
</evidence>